<reference evidence="1" key="1">
    <citation type="submission" date="2022-10" db="EMBL/GenBank/DDBJ databases">
        <title>Rhodococcus ferula Z13 complete genome.</title>
        <authorList>
            <person name="Long X."/>
            <person name="Zang M."/>
        </authorList>
    </citation>
    <scope>NUCLEOTIDE SEQUENCE</scope>
    <source>
        <strain evidence="1">Z13</strain>
    </source>
</reference>
<evidence type="ECO:0000313" key="2">
    <source>
        <dbReference type="Proteomes" id="UP001156484"/>
    </source>
</evidence>
<accession>A0ACD4DKC7</accession>
<organism evidence="1 2">
    <name type="scientific">Rhodococcus sacchari</name>
    <dbReference type="NCBI Taxonomy" id="2962047"/>
    <lineage>
        <taxon>Bacteria</taxon>
        <taxon>Bacillati</taxon>
        <taxon>Actinomycetota</taxon>
        <taxon>Actinomycetes</taxon>
        <taxon>Mycobacteriales</taxon>
        <taxon>Nocardiaceae</taxon>
        <taxon>Rhodococcus</taxon>
    </lineage>
</organism>
<name>A0ACD4DKC7_9NOCA</name>
<dbReference type="EMBL" id="CP107551">
    <property type="protein sequence ID" value="UYP20514.1"/>
    <property type="molecule type" value="Genomic_DNA"/>
</dbReference>
<proteinExistence type="predicted"/>
<dbReference type="Proteomes" id="UP001156484">
    <property type="component" value="Chromosome"/>
</dbReference>
<gene>
    <name evidence="1" type="primary">smc</name>
    <name evidence="1" type="ORF">OED52_08330</name>
</gene>
<protein>
    <submittedName>
        <fullName evidence="1">Chromosome segregation protein SMC</fullName>
    </submittedName>
</protein>
<keyword evidence="2" id="KW-1185">Reference proteome</keyword>
<evidence type="ECO:0000313" key="1">
    <source>
        <dbReference type="EMBL" id="UYP20514.1"/>
    </source>
</evidence>
<sequence length="1207" mass="131123">MYLKSLTLKGFKSFASSTTLRFEPGITCVVGPNGSGKSNVVDALTWVMGEQGAKALRGGKMQDVIFAGTSGRPPLGRAEVTLTIDNSDGALPIEYSEVSVTRRMFRDGAGEYEINGSPCRLMDVQELLSDSGIGREMHVIVGQGRLAAILESRPEDRRAFIEEAAGVLKHRKRKEKALRKLDSMQANLARLTDLTAELRRQLKPLGRQAEVARRAQTIQAELRDARLRLAADDLVTRRAELSGHDEQEKVIRERLDNVLATLDDANAELARFEKALAELTPAAEASSQSWFRLSALAERVSATVRVAQERARHLHTEPEDRSGQDPDEMEARADRIAVEEAELLEAVEIAHGALEAAREQLADQEEAAAEAERAHLAAVRAVADRREGLARLTGQVETMRTRADSIDAEIGRLTVAIEEARLRGVAAREEYETAQARIPDLDAAEVEADAQHERALEALRLADARVTELQEAERAAGKEVASLTARIEALSMGLERTDGAAWLLEKHGEGLTGRIADRLRISAGYEAAVAAALGAAADALEARTADAATSAVTELAQADQGRVAFVIAGAAGGPARGSLPEGARWLGEVVDCPAELRGGLDGLLAHTIVVDDLPTALEICAARPDLRAVTRSGDLAGAGWVIGGSDRAPSTLEIQAAIDTSRAALDQAVRRSEELAAALAGALAEQAERAEHVEQTLAALNESDAAISALYEQLGRLGQAARTAQAEADRLTRQRSEAERQRDVARQKVLELEERLRHAEDDSAGTGEGSATEHTAAEREMAAAALAEVRAVEVEARLAARTAEERAEALRGKADSLRRAAQAEREARARAERARIARRQAAAVAAAVAEAGQRVAAQLDEVVATALTRRDELNRRRAECAEQLERARELVRELSAQRDQLTDAVHRDEVARAQAALRIEQLEQAIVEQHGIAPDDLVAEYGPDVPLPPTPLEMAEYEQAKERGEQVVAPQPMPYDRATQERRAKRAEKDLATLGRVNPLALEEFAALEERYNFLATQLEDVKSARKDLLAVVEEVDARILQVFTEAYADVEREFEQVFAKLFPGGEGRLVLTDPGDMLTTGVEVEARPPGKKVKRLSLLSGGEKSLTAVAMLVAIFRARPSPFYVMDEVEAALDDTNLRRLIGLFEQLREKSQLIVITHQKPTMEIADALYGVSMRGDGITRVISQRLRGRDVTTPVPEPEEELQA</sequence>